<dbReference type="EMBL" id="JBHRZH010000051">
    <property type="protein sequence ID" value="MFC3766295.1"/>
    <property type="molecule type" value="Genomic_DNA"/>
</dbReference>
<dbReference type="Pfam" id="PF00005">
    <property type="entry name" value="ABC_tran"/>
    <property type="match status" value="2"/>
</dbReference>
<dbReference type="SMART" id="SM00382">
    <property type="entry name" value="AAA"/>
    <property type="match status" value="2"/>
</dbReference>
<dbReference type="CDD" id="cd03216">
    <property type="entry name" value="ABC_Carb_Monos_I"/>
    <property type="match status" value="1"/>
</dbReference>
<reference evidence="7" key="1">
    <citation type="journal article" date="2019" name="Int. J. Syst. Evol. Microbiol.">
        <title>The Global Catalogue of Microorganisms (GCM) 10K type strain sequencing project: providing services to taxonomists for standard genome sequencing and annotation.</title>
        <authorList>
            <consortium name="The Broad Institute Genomics Platform"/>
            <consortium name="The Broad Institute Genome Sequencing Center for Infectious Disease"/>
            <person name="Wu L."/>
            <person name="Ma J."/>
        </authorList>
    </citation>
    <scope>NUCLEOTIDE SEQUENCE [LARGE SCALE GENOMIC DNA]</scope>
    <source>
        <strain evidence="7">CGMCC 4.7241</strain>
    </source>
</reference>
<dbReference type="Gene3D" id="3.40.50.300">
    <property type="entry name" value="P-loop containing nucleotide triphosphate hydrolases"/>
    <property type="match status" value="2"/>
</dbReference>
<dbReference type="InterPro" id="IPR003593">
    <property type="entry name" value="AAA+_ATPase"/>
</dbReference>
<dbReference type="InterPro" id="IPR003439">
    <property type="entry name" value="ABC_transporter-like_ATP-bd"/>
</dbReference>
<evidence type="ECO:0000256" key="4">
    <source>
        <dbReference type="ARBA" id="ARBA00022840"/>
    </source>
</evidence>
<protein>
    <submittedName>
        <fullName evidence="6">Sugar ABC transporter ATP-binding protein</fullName>
    </submittedName>
</protein>
<proteinExistence type="predicted"/>
<dbReference type="PANTHER" id="PTHR43790:SF9">
    <property type="entry name" value="GALACTOFURANOSE TRANSPORTER ATP-BINDING PROTEIN YTFR"/>
    <property type="match status" value="1"/>
</dbReference>
<evidence type="ECO:0000256" key="2">
    <source>
        <dbReference type="ARBA" id="ARBA00022737"/>
    </source>
</evidence>
<dbReference type="InterPro" id="IPR017871">
    <property type="entry name" value="ABC_transporter-like_CS"/>
</dbReference>
<keyword evidence="7" id="KW-1185">Reference proteome</keyword>
<organism evidence="6 7">
    <name type="scientific">Tenggerimyces flavus</name>
    <dbReference type="NCBI Taxonomy" id="1708749"/>
    <lineage>
        <taxon>Bacteria</taxon>
        <taxon>Bacillati</taxon>
        <taxon>Actinomycetota</taxon>
        <taxon>Actinomycetes</taxon>
        <taxon>Propionibacteriales</taxon>
        <taxon>Nocardioidaceae</taxon>
        <taxon>Tenggerimyces</taxon>
    </lineage>
</organism>
<dbReference type="InterPro" id="IPR050107">
    <property type="entry name" value="ABC_carbohydrate_import_ATPase"/>
</dbReference>
<dbReference type="InterPro" id="IPR027417">
    <property type="entry name" value="P-loop_NTPase"/>
</dbReference>
<dbReference type="SUPFAM" id="SSF52540">
    <property type="entry name" value="P-loop containing nucleoside triphosphate hydrolases"/>
    <property type="match status" value="2"/>
</dbReference>
<keyword evidence="4 6" id="KW-0067">ATP-binding</keyword>
<feature type="domain" description="ABC transporter" evidence="5">
    <location>
        <begin position="276"/>
        <end position="522"/>
    </location>
</feature>
<dbReference type="GO" id="GO:0005524">
    <property type="term" value="F:ATP binding"/>
    <property type="evidence" value="ECO:0007669"/>
    <property type="project" value="UniProtKB-KW"/>
</dbReference>
<evidence type="ECO:0000256" key="1">
    <source>
        <dbReference type="ARBA" id="ARBA00022448"/>
    </source>
</evidence>
<dbReference type="CDD" id="cd03215">
    <property type="entry name" value="ABC_Carb_Monos_II"/>
    <property type="match status" value="1"/>
</dbReference>
<evidence type="ECO:0000313" key="7">
    <source>
        <dbReference type="Proteomes" id="UP001595699"/>
    </source>
</evidence>
<gene>
    <name evidence="6" type="ORF">ACFOUW_36085</name>
</gene>
<dbReference type="PROSITE" id="PS50893">
    <property type="entry name" value="ABC_TRANSPORTER_2"/>
    <property type="match status" value="2"/>
</dbReference>
<name>A0ABV7YLR2_9ACTN</name>
<keyword evidence="1" id="KW-0813">Transport</keyword>
<dbReference type="PANTHER" id="PTHR43790">
    <property type="entry name" value="CARBOHYDRATE TRANSPORT ATP-BINDING PROTEIN MG119-RELATED"/>
    <property type="match status" value="1"/>
</dbReference>
<dbReference type="Proteomes" id="UP001595699">
    <property type="component" value="Unassembled WGS sequence"/>
</dbReference>
<keyword evidence="3" id="KW-0547">Nucleotide-binding</keyword>
<accession>A0ABV7YLR2</accession>
<dbReference type="PROSITE" id="PS00211">
    <property type="entry name" value="ABC_TRANSPORTER_1"/>
    <property type="match status" value="1"/>
</dbReference>
<evidence type="ECO:0000256" key="3">
    <source>
        <dbReference type="ARBA" id="ARBA00022741"/>
    </source>
</evidence>
<evidence type="ECO:0000313" key="6">
    <source>
        <dbReference type="EMBL" id="MFC3766295.1"/>
    </source>
</evidence>
<dbReference type="RefSeq" id="WP_205117917.1">
    <property type="nucleotide sequence ID" value="NZ_JAFBCM010000001.1"/>
</dbReference>
<keyword evidence="2" id="KW-0677">Repeat</keyword>
<feature type="domain" description="ABC transporter" evidence="5">
    <location>
        <begin position="21"/>
        <end position="257"/>
    </location>
</feature>
<evidence type="ECO:0000259" key="5">
    <source>
        <dbReference type="PROSITE" id="PS50893"/>
    </source>
</evidence>
<comment type="caution">
    <text evidence="6">The sequence shown here is derived from an EMBL/GenBank/DDBJ whole genome shotgun (WGS) entry which is preliminary data.</text>
</comment>
<sequence length="534" mass="57543">MAIDVNDDAAAPGSTSGPSVLSMRGISKAFPGVRALDDVSFSVRVGEVHALLGENGAGKSTLCNVLSGVFADYDGTIEFDGQPANIHSPKDAQSLGIGMIHQELNLVPDMSIADNIFLGREPRTRIGTIDRKTMISRSRELLGELGMRLEPRRLIRNCRIAEQQLIEVAKALSLNVRILVMDEPTSALADAEVQLLFDVIRTLTARGVAVIYISHRLEELAEIADRVTVLRDGHAVGTRDMASATRQELIAMMVGRPLGELFPRVAATESDASERLRVSGLTLRGDAAIGRSPLHGVDVSVRAGEIVGLAGLMGAGRTEVVEAIYGAFGEHLVRGSIWVDGKPFRPRSPRHAIRRGLALVAEDRKAQSLVLGNTVKFNASLAALKAFRRWFTVDGRRERAAVAEQVKALRIKTPSLTSAVANLSGGNQQKVVLAKCLLTHPSVLLMDEPTRGIDVGAKAEIYALMSELASRGAGILMVSSELPELLAMCDRILVLCEGRLTAELSREEATQERILEAATARQVVLAETERGEVR</sequence>